<evidence type="ECO:0000259" key="3">
    <source>
        <dbReference type="PROSITE" id="PS50110"/>
    </source>
</evidence>
<dbReference type="InterPro" id="IPR050595">
    <property type="entry name" value="Bact_response_regulator"/>
</dbReference>
<keyword evidence="4" id="KW-0808">Transferase</keyword>
<dbReference type="AlphaFoldDB" id="A0A6P2CSU9"/>
<dbReference type="PROSITE" id="PS50110">
    <property type="entry name" value="RESPONSE_REGULATORY"/>
    <property type="match status" value="1"/>
</dbReference>
<keyword evidence="4" id="KW-0489">Methyltransferase</keyword>
<evidence type="ECO:0000256" key="1">
    <source>
        <dbReference type="ARBA" id="ARBA00022553"/>
    </source>
</evidence>
<reference evidence="4 5" key="1">
    <citation type="submission" date="2019-05" db="EMBL/GenBank/DDBJ databases">
        <authorList>
            <consortium name="Science for Life Laboratories"/>
        </authorList>
    </citation>
    <scope>NUCLEOTIDE SEQUENCE [LARGE SCALE GENOMIC DNA]</scope>
    <source>
        <strain evidence="4">Soil9</strain>
    </source>
</reference>
<dbReference type="KEGG" id="gms:SOIL9_57310"/>
<dbReference type="GO" id="GO:0032259">
    <property type="term" value="P:methylation"/>
    <property type="evidence" value="ECO:0007669"/>
    <property type="project" value="UniProtKB-KW"/>
</dbReference>
<protein>
    <recommendedName>
        <fullName evidence="3">Response regulatory domain-containing protein</fullName>
    </recommendedName>
</protein>
<evidence type="ECO:0000313" key="5">
    <source>
        <dbReference type="Proteomes" id="UP000464178"/>
    </source>
</evidence>
<dbReference type="InterPro" id="IPR011006">
    <property type="entry name" value="CheY-like_superfamily"/>
</dbReference>
<evidence type="ECO:0000313" key="4">
    <source>
        <dbReference type="EMBL" id="VTR91983.1"/>
    </source>
</evidence>
<dbReference type="Proteomes" id="UP000464178">
    <property type="component" value="Chromosome"/>
</dbReference>
<dbReference type="PANTHER" id="PTHR44591">
    <property type="entry name" value="STRESS RESPONSE REGULATOR PROTEIN 1"/>
    <property type="match status" value="1"/>
</dbReference>
<accession>A0A6P2CSU9</accession>
<dbReference type="RefSeq" id="WP_162666909.1">
    <property type="nucleotide sequence ID" value="NZ_LR593886.1"/>
</dbReference>
<dbReference type="PANTHER" id="PTHR44591:SF3">
    <property type="entry name" value="RESPONSE REGULATORY DOMAIN-CONTAINING PROTEIN"/>
    <property type="match status" value="1"/>
</dbReference>
<organism evidence="4 5">
    <name type="scientific">Gemmata massiliana</name>
    <dbReference type="NCBI Taxonomy" id="1210884"/>
    <lineage>
        <taxon>Bacteria</taxon>
        <taxon>Pseudomonadati</taxon>
        <taxon>Planctomycetota</taxon>
        <taxon>Planctomycetia</taxon>
        <taxon>Gemmatales</taxon>
        <taxon>Gemmataceae</taxon>
        <taxon>Gemmata</taxon>
    </lineage>
</organism>
<feature type="domain" description="Response regulatory" evidence="3">
    <location>
        <begin position="10"/>
        <end position="124"/>
    </location>
</feature>
<dbReference type="Gene3D" id="3.40.50.2300">
    <property type="match status" value="1"/>
</dbReference>
<evidence type="ECO:0000256" key="2">
    <source>
        <dbReference type="PROSITE-ProRule" id="PRU00169"/>
    </source>
</evidence>
<dbReference type="EMBL" id="LR593886">
    <property type="protein sequence ID" value="VTR91983.1"/>
    <property type="molecule type" value="Genomic_DNA"/>
</dbReference>
<dbReference type="Pfam" id="PF00072">
    <property type="entry name" value="Response_reg"/>
    <property type="match status" value="1"/>
</dbReference>
<feature type="modified residue" description="4-aspartylphosphate" evidence="2">
    <location>
        <position position="59"/>
    </location>
</feature>
<dbReference type="GO" id="GO:0000160">
    <property type="term" value="P:phosphorelay signal transduction system"/>
    <property type="evidence" value="ECO:0007669"/>
    <property type="project" value="InterPro"/>
</dbReference>
<gene>
    <name evidence="4" type="ORF">SOIL9_57310</name>
</gene>
<dbReference type="GO" id="GO:0008168">
    <property type="term" value="F:methyltransferase activity"/>
    <property type="evidence" value="ECO:0007669"/>
    <property type="project" value="UniProtKB-KW"/>
</dbReference>
<keyword evidence="1 2" id="KW-0597">Phosphoprotein</keyword>
<name>A0A6P2CSU9_9BACT</name>
<dbReference type="SMART" id="SM00448">
    <property type="entry name" value="REC"/>
    <property type="match status" value="1"/>
</dbReference>
<dbReference type="SUPFAM" id="SSF52172">
    <property type="entry name" value="CheY-like"/>
    <property type="match status" value="1"/>
</dbReference>
<dbReference type="GO" id="GO:0016301">
    <property type="term" value="F:kinase activity"/>
    <property type="evidence" value="ECO:0007669"/>
    <property type="project" value="UniProtKB-KW"/>
</dbReference>
<keyword evidence="5" id="KW-1185">Reference proteome</keyword>
<dbReference type="InterPro" id="IPR001789">
    <property type="entry name" value="Sig_transdc_resp-reg_receiver"/>
</dbReference>
<proteinExistence type="predicted"/>
<keyword evidence="4" id="KW-0418">Kinase</keyword>
<sequence>MPNRPASHLRVLVIDDEADTADSLARVLALHGFTASIATSGADALLILESDPPDVVVTDLLMPGVDGFEIARRVRSLVPRRPLLVAVTGAARETLDAAEESGFDLVLMKPADPILIVGVLRRFERLFAIAG</sequence>